<dbReference type="RefSeq" id="WP_187819988.1">
    <property type="nucleotide sequence ID" value="NZ_JACTVJ010000050.1"/>
</dbReference>
<organism evidence="1 2">
    <name type="scientific">Streptomyces polyasparticus</name>
    <dbReference type="NCBI Taxonomy" id="2767826"/>
    <lineage>
        <taxon>Bacteria</taxon>
        <taxon>Bacillati</taxon>
        <taxon>Actinomycetota</taxon>
        <taxon>Actinomycetes</taxon>
        <taxon>Kitasatosporales</taxon>
        <taxon>Streptomycetaceae</taxon>
        <taxon>Streptomyces</taxon>
    </lineage>
</organism>
<evidence type="ECO:0000313" key="1">
    <source>
        <dbReference type="EMBL" id="MBC9719587.1"/>
    </source>
</evidence>
<evidence type="ECO:0000313" key="2">
    <source>
        <dbReference type="Proteomes" id="UP000642284"/>
    </source>
</evidence>
<proteinExistence type="predicted"/>
<accession>A0ABR7SVP9</accession>
<dbReference type="Proteomes" id="UP000642284">
    <property type="component" value="Unassembled WGS sequence"/>
</dbReference>
<reference evidence="1 2" key="1">
    <citation type="submission" date="2020-08" db="EMBL/GenBank/DDBJ databases">
        <title>Genemic of Streptomyces polyaspartic.</title>
        <authorList>
            <person name="Liu W."/>
        </authorList>
    </citation>
    <scope>NUCLEOTIDE SEQUENCE [LARGE SCALE GENOMIC DNA]</scope>
    <source>
        <strain evidence="1 2">TRM66268-LWL</strain>
    </source>
</reference>
<keyword evidence="2" id="KW-1185">Reference proteome</keyword>
<comment type="caution">
    <text evidence="1">The sequence shown here is derived from an EMBL/GenBank/DDBJ whole genome shotgun (WGS) entry which is preliminary data.</text>
</comment>
<protein>
    <submittedName>
        <fullName evidence="1">DUF3124 domain-containing protein</fullName>
    </submittedName>
</protein>
<name>A0ABR7SVP9_9ACTN</name>
<gene>
    <name evidence="1" type="ORF">H9Y04_44600</name>
</gene>
<dbReference type="EMBL" id="JACTVJ010000050">
    <property type="protein sequence ID" value="MBC9719587.1"/>
    <property type="molecule type" value="Genomic_DNA"/>
</dbReference>
<sequence length="91" mass="9657">MDPARSRTKVLVSKPEQREFGYGSTVTITNTTKAKKSAVVKIVYRDAKGKSLHLATAGSSSIAPGATHEEINEVLEGKLADSAEIATVTIK</sequence>